<feature type="domain" description="DUF6984" evidence="1">
    <location>
        <begin position="11"/>
        <end position="111"/>
    </location>
</feature>
<evidence type="ECO:0000313" key="3">
    <source>
        <dbReference type="Proteomes" id="UP000187012"/>
    </source>
</evidence>
<accession>A0A1N7RK42</accession>
<dbReference type="STRING" id="1247936.BN2475_50048"/>
<gene>
    <name evidence="2" type="ORF">BN2475_50048</name>
</gene>
<evidence type="ECO:0000259" key="1">
    <source>
        <dbReference type="Pfam" id="PF22480"/>
    </source>
</evidence>
<name>A0A1N7RK42_9BURK</name>
<dbReference type="RefSeq" id="WP_218023677.1">
    <property type="nucleotide sequence ID" value="NZ_CYGX02000005.1"/>
</dbReference>
<dbReference type="Proteomes" id="UP000187012">
    <property type="component" value="Unassembled WGS sequence"/>
</dbReference>
<dbReference type="InterPro" id="IPR054253">
    <property type="entry name" value="DUF6984"/>
</dbReference>
<proteinExistence type="predicted"/>
<sequence>MIRLQPLPIYREPAAHERKLMDLLVAPDFPGVEQIREQLRSCNVREIDDEGSLGLQIQSAVTASVITRVPVELYAPDMDGFDVHVLLHVVDGICQEIEIYKDAPGPIRKLPERWNYFVPSSGGSNP</sequence>
<keyword evidence="3" id="KW-1185">Reference proteome</keyword>
<protein>
    <recommendedName>
        <fullName evidence="1">DUF6984 domain-containing protein</fullName>
    </recommendedName>
</protein>
<dbReference type="AlphaFoldDB" id="A0A1N7RK42"/>
<dbReference type="Pfam" id="PF22480">
    <property type="entry name" value="DUF6984"/>
    <property type="match status" value="1"/>
</dbReference>
<reference evidence="2 3" key="1">
    <citation type="submission" date="2016-12" db="EMBL/GenBank/DDBJ databases">
        <authorList>
            <person name="Song W.-J."/>
            <person name="Kurnit D.M."/>
        </authorList>
    </citation>
    <scope>NUCLEOTIDE SEQUENCE [LARGE SCALE GENOMIC DNA]</scope>
    <source>
        <strain evidence="2 3">STM7296</strain>
    </source>
</reference>
<organism evidence="2 3">
    <name type="scientific">Paraburkholderia ribeironis</name>
    <dbReference type="NCBI Taxonomy" id="1247936"/>
    <lineage>
        <taxon>Bacteria</taxon>
        <taxon>Pseudomonadati</taxon>
        <taxon>Pseudomonadota</taxon>
        <taxon>Betaproteobacteria</taxon>
        <taxon>Burkholderiales</taxon>
        <taxon>Burkholderiaceae</taxon>
        <taxon>Paraburkholderia</taxon>
    </lineage>
</organism>
<evidence type="ECO:0000313" key="2">
    <source>
        <dbReference type="EMBL" id="SIT35481.1"/>
    </source>
</evidence>
<dbReference type="EMBL" id="CYGX02000005">
    <property type="protein sequence ID" value="SIT35481.1"/>
    <property type="molecule type" value="Genomic_DNA"/>
</dbReference>